<feature type="transmembrane region" description="Helical" evidence="1">
    <location>
        <begin position="165"/>
        <end position="183"/>
    </location>
</feature>
<name>A0AB38TBA0_9HYPH</name>
<feature type="transmembrane region" description="Helical" evidence="1">
    <location>
        <begin position="258"/>
        <end position="276"/>
    </location>
</feature>
<dbReference type="EMBL" id="CP088147">
    <property type="protein sequence ID" value="UTU51566.1"/>
    <property type="molecule type" value="Genomic_DNA"/>
</dbReference>
<reference evidence="2 3" key="1">
    <citation type="journal article" date="2022" name="Microbiol. Resour. Announc.">
        <title>Complete Genome Sequence of Mesorhizobium ciceri Strain R30, a Rhizobium Used as a Commercial Inoculant for Chickpea in Argentina.</title>
        <authorList>
            <person name="Foresto E."/>
            <person name="Revale S."/>
            <person name="Primo E."/>
            <person name="Nievas F."/>
            <person name="Carezzano E."/>
            <person name="Puente M."/>
            <person name="Alzari P."/>
            <person name="Mart M."/>
            <person name="Ben-Assaya M."/>
            <person name="Mornico D."/>
            <person name="Santoro M."/>
            <person name="Mart F."/>
            <person name="Giordano W."/>
            <person name="Bogino P."/>
        </authorList>
    </citation>
    <scope>NUCLEOTIDE SEQUENCE [LARGE SCALE GENOMIC DNA]</scope>
    <source>
        <strain evidence="2 3">R30</strain>
    </source>
</reference>
<keyword evidence="1" id="KW-1133">Transmembrane helix</keyword>
<keyword evidence="3" id="KW-1185">Reference proteome</keyword>
<feature type="transmembrane region" description="Helical" evidence="1">
    <location>
        <begin position="97"/>
        <end position="117"/>
    </location>
</feature>
<organism evidence="2 3">
    <name type="scientific">Mesorhizobium ciceri</name>
    <dbReference type="NCBI Taxonomy" id="39645"/>
    <lineage>
        <taxon>Bacteria</taxon>
        <taxon>Pseudomonadati</taxon>
        <taxon>Pseudomonadota</taxon>
        <taxon>Alphaproteobacteria</taxon>
        <taxon>Hyphomicrobiales</taxon>
        <taxon>Phyllobacteriaceae</taxon>
        <taxon>Mesorhizobium</taxon>
    </lineage>
</organism>
<evidence type="ECO:0000256" key="1">
    <source>
        <dbReference type="SAM" id="Phobius"/>
    </source>
</evidence>
<feature type="transmembrane region" description="Helical" evidence="1">
    <location>
        <begin position="203"/>
        <end position="224"/>
    </location>
</feature>
<feature type="transmembrane region" description="Helical" evidence="1">
    <location>
        <begin position="309"/>
        <end position="335"/>
    </location>
</feature>
<dbReference type="Proteomes" id="UP001060070">
    <property type="component" value="Chromosome"/>
</dbReference>
<feature type="transmembrane region" description="Helical" evidence="1">
    <location>
        <begin position="233"/>
        <end position="252"/>
    </location>
</feature>
<feature type="transmembrane region" description="Helical" evidence="1">
    <location>
        <begin position="21"/>
        <end position="45"/>
    </location>
</feature>
<keyword evidence="1" id="KW-0812">Transmembrane</keyword>
<protein>
    <submittedName>
        <fullName evidence="2">Uncharacterized protein</fullName>
    </submittedName>
</protein>
<dbReference type="AlphaFoldDB" id="A0AB38TBA0"/>
<proteinExistence type="predicted"/>
<sequence>MALHLSADAPVSVAAPPQKYLFGPFIDFFMLGGSAFLILPVLYFVPLKYEGVVALAAFLLSHLINQPHFAHSYQIFYRNFARKVRGDGYDRSLQIRYIIAGIAVPMIMVAFFAYGSVTGNARLLGYATNAMGFFVGWHYVKQGYGMLMVDAVLKRKFFSDQDKKALLFNGYAVWLFAWLQTNVVITERQYWGLDYYTFAVPPWLLNIALAVAAASSAATAVMFVNRWRKHGGALPYNGVVAYVTTLYAWILFVRLNPLWLLVVPALHSLQYLAVVWRYQTNVERDRADAVKDPEFRVLSILGPMYRLRVLIFIIAGTILGALGFWLVPMALSALVPYDKQVLGSSLFLFIAWIFINVHHYFLDNVMWRRGNPEVSKYLFR</sequence>
<gene>
    <name evidence="2" type="ORF">LRP29_29580</name>
</gene>
<evidence type="ECO:0000313" key="3">
    <source>
        <dbReference type="Proteomes" id="UP001060070"/>
    </source>
</evidence>
<accession>A0AB38TBA0</accession>
<keyword evidence="1" id="KW-0472">Membrane</keyword>
<evidence type="ECO:0000313" key="2">
    <source>
        <dbReference type="EMBL" id="UTU51566.1"/>
    </source>
</evidence>
<feature type="transmembrane region" description="Helical" evidence="1">
    <location>
        <begin position="123"/>
        <end position="140"/>
    </location>
</feature>
<feature type="transmembrane region" description="Helical" evidence="1">
    <location>
        <begin position="341"/>
        <end position="362"/>
    </location>
</feature>
<dbReference type="RefSeq" id="WP_024502283.1">
    <property type="nucleotide sequence ID" value="NZ_CP088147.1"/>
</dbReference>